<name>A0ACB8RH64_9AGAM</name>
<dbReference type="Proteomes" id="UP000814033">
    <property type="component" value="Unassembled WGS sequence"/>
</dbReference>
<sequence>MSFHGDSHMSPDSLQRYVHRYSNMRFTPRNLRTSTLWTPSTDVGAPPSPTPFQSETQLYAAYRTLIFKVRSLMLVCKGFHALAAPLQYRVVVIRSKDRAHRLQQIISVYDGDGQCQRSA</sequence>
<reference evidence="1" key="2">
    <citation type="journal article" date="2022" name="New Phytol.">
        <title>Evolutionary transition to the ectomycorrhizal habit in the genomes of a hyperdiverse lineage of mushroom-forming fungi.</title>
        <authorList>
            <person name="Looney B."/>
            <person name="Miyauchi S."/>
            <person name="Morin E."/>
            <person name="Drula E."/>
            <person name="Courty P.E."/>
            <person name="Kohler A."/>
            <person name="Kuo A."/>
            <person name="LaButti K."/>
            <person name="Pangilinan J."/>
            <person name="Lipzen A."/>
            <person name="Riley R."/>
            <person name="Andreopoulos W."/>
            <person name="He G."/>
            <person name="Johnson J."/>
            <person name="Nolan M."/>
            <person name="Tritt A."/>
            <person name="Barry K.W."/>
            <person name="Grigoriev I.V."/>
            <person name="Nagy L.G."/>
            <person name="Hibbett D."/>
            <person name="Henrissat B."/>
            <person name="Matheny P.B."/>
            <person name="Labbe J."/>
            <person name="Martin F.M."/>
        </authorList>
    </citation>
    <scope>NUCLEOTIDE SEQUENCE</scope>
    <source>
        <strain evidence="1">FP105234-sp</strain>
    </source>
</reference>
<proteinExistence type="predicted"/>
<reference evidence="1" key="1">
    <citation type="submission" date="2021-02" db="EMBL/GenBank/DDBJ databases">
        <authorList>
            <consortium name="DOE Joint Genome Institute"/>
            <person name="Ahrendt S."/>
            <person name="Looney B.P."/>
            <person name="Miyauchi S."/>
            <person name="Morin E."/>
            <person name="Drula E."/>
            <person name="Courty P.E."/>
            <person name="Chicoki N."/>
            <person name="Fauchery L."/>
            <person name="Kohler A."/>
            <person name="Kuo A."/>
            <person name="Labutti K."/>
            <person name="Pangilinan J."/>
            <person name="Lipzen A."/>
            <person name="Riley R."/>
            <person name="Andreopoulos W."/>
            <person name="He G."/>
            <person name="Johnson J."/>
            <person name="Barry K.W."/>
            <person name="Grigoriev I.V."/>
            <person name="Nagy L."/>
            <person name="Hibbett D."/>
            <person name="Henrissat B."/>
            <person name="Matheny P.B."/>
            <person name="Labbe J."/>
            <person name="Martin F."/>
        </authorList>
    </citation>
    <scope>NUCLEOTIDE SEQUENCE</scope>
    <source>
        <strain evidence="1">FP105234-sp</strain>
    </source>
</reference>
<organism evidence="1 2">
    <name type="scientific">Auriscalpium vulgare</name>
    <dbReference type="NCBI Taxonomy" id="40419"/>
    <lineage>
        <taxon>Eukaryota</taxon>
        <taxon>Fungi</taxon>
        <taxon>Dikarya</taxon>
        <taxon>Basidiomycota</taxon>
        <taxon>Agaricomycotina</taxon>
        <taxon>Agaricomycetes</taxon>
        <taxon>Russulales</taxon>
        <taxon>Auriscalpiaceae</taxon>
        <taxon>Auriscalpium</taxon>
    </lineage>
</organism>
<comment type="caution">
    <text evidence="1">The sequence shown here is derived from an EMBL/GenBank/DDBJ whole genome shotgun (WGS) entry which is preliminary data.</text>
</comment>
<evidence type="ECO:0000313" key="2">
    <source>
        <dbReference type="Proteomes" id="UP000814033"/>
    </source>
</evidence>
<accession>A0ACB8RH64</accession>
<keyword evidence="2" id="KW-1185">Reference proteome</keyword>
<dbReference type="EMBL" id="MU276045">
    <property type="protein sequence ID" value="KAI0042848.1"/>
    <property type="molecule type" value="Genomic_DNA"/>
</dbReference>
<evidence type="ECO:0000313" key="1">
    <source>
        <dbReference type="EMBL" id="KAI0042848.1"/>
    </source>
</evidence>
<gene>
    <name evidence="1" type="ORF">FA95DRAFT_515038</name>
</gene>
<protein>
    <submittedName>
        <fullName evidence="1">Uncharacterized protein</fullName>
    </submittedName>
</protein>